<dbReference type="Pfam" id="PF00753">
    <property type="entry name" value="Lactamase_B"/>
    <property type="match status" value="1"/>
</dbReference>
<dbReference type="InterPro" id="IPR001279">
    <property type="entry name" value="Metallo-B-lactamas"/>
</dbReference>
<evidence type="ECO:0000259" key="1">
    <source>
        <dbReference type="SMART" id="SM00849"/>
    </source>
</evidence>
<dbReference type="OrthoDB" id="420651at2"/>
<evidence type="ECO:0000313" key="2">
    <source>
        <dbReference type="EMBL" id="KMM39105.1"/>
    </source>
</evidence>
<accession>A0A0J6D195</accession>
<reference evidence="2" key="1">
    <citation type="submission" date="2015-06" db="EMBL/GenBank/DDBJ databases">
        <authorList>
            <person name="Liu B."/>
            <person name="Wang J."/>
            <person name="Zhu Y."/>
            <person name="Liu G."/>
            <person name="Chen Q."/>
            <person name="Zheng C."/>
            <person name="Che J."/>
            <person name="Ge C."/>
            <person name="Shi H."/>
            <person name="Pan Z."/>
            <person name="Liu X."/>
        </authorList>
    </citation>
    <scope>NUCLEOTIDE SEQUENCE [LARGE SCALE GENOMIC DNA]</scope>
    <source>
        <strain evidence="2">DSM 16346</strain>
    </source>
</reference>
<feature type="domain" description="Metallo-beta-lactamase" evidence="1">
    <location>
        <begin position="23"/>
        <end position="221"/>
    </location>
</feature>
<dbReference type="AlphaFoldDB" id="A0A0J6D195"/>
<dbReference type="PANTHER" id="PTHR42951">
    <property type="entry name" value="METALLO-BETA-LACTAMASE DOMAIN-CONTAINING"/>
    <property type="match status" value="1"/>
</dbReference>
<dbReference type="EMBL" id="LELK01000001">
    <property type="protein sequence ID" value="KMM39105.1"/>
    <property type="molecule type" value="Genomic_DNA"/>
</dbReference>
<keyword evidence="3" id="KW-1185">Reference proteome</keyword>
<gene>
    <name evidence="2" type="ORF">AB986_07695</name>
</gene>
<keyword evidence="2" id="KW-0378">Hydrolase</keyword>
<dbReference type="PANTHER" id="PTHR42951:SF4">
    <property type="entry name" value="ACYL-COENZYME A THIOESTERASE MBLAC2"/>
    <property type="match status" value="1"/>
</dbReference>
<dbReference type="InterPro" id="IPR050855">
    <property type="entry name" value="NDM-1-like"/>
</dbReference>
<name>A0A0J6D195_9BACL</name>
<dbReference type="RefSeq" id="WP_048310275.1">
    <property type="nucleotide sequence ID" value="NZ_CP119526.1"/>
</dbReference>
<evidence type="ECO:0000313" key="3">
    <source>
        <dbReference type="Proteomes" id="UP000035996"/>
    </source>
</evidence>
<dbReference type="STRING" id="157733.AB986_07695"/>
<dbReference type="SUPFAM" id="SSF56281">
    <property type="entry name" value="Metallo-hydrolase/oxidoreductase"/>
    <property type="match status" value="1"/>
</dbReference>
<proteinExistence type="predicted"/>
<dbReference type="Proteomes" id="UP000035996">
    <property type="component" value="Unassembled WGS sequence"/>
</dbReference>
<dbReference type="Gene3D" id="3.60.15.10">
    <property type="entry name" value="Ribonuclease Z/Hydroxyacylglutathione hydrolase-like"/>
    <property type="match status" value="1"/>
</dbReference>
<dbReference type="PATRIC" id="fig|157733.3.peg.3809"/>
<sequence length="288" mass="33352">MQQIKKIGERFWYQTPVSETDRPILGMVVGEKQTLMIDAGNSEAHANYFLEELKKREVQEPKLLALTHWHWDHIFGLSTLDVVSISSKETKREMEKLVHLGWSDRDLDERVREGTEIEFCATAIKKEFVDHREITIALPDITFEGNMEIDLGGVTCQLHQVGGDHAADSTVIYIKEEKILFLGDCFYPDIFSPKTNYTVNTTLTLLDKLETFDAEWFILSHGSAISKEEFMKEVAMLRTMASLTDECNGNHEYMTEKYINRVERELTEDEKELIQEFVNGMEIEKEMK</sequence>
<dbReference type="SMART" id="SM00849">
    <property type="entry name" value="Lactamase_B"/>
    <property type="match status" value="1"/>
</dbReference>
<comment type="caution">
    <text evidence="2">The sequence shown here is derived from an EMBL/GenBank/DDBJ whole genome shotgun (WGS) entry which is preliminary data.</text>
</comment>
<protein>
    <submittedName>
        <fullName evidence="2">Zn-dependent hydrolase</fullName>
    </submittedName>
</protein>
<dbReference type="GO" id="GO:0016787">
    <property type="term" value="F:hydrolase activity"/>
    <property type="evidence" value="ECO:0007669"/>
    <property type="project" value="UniProtKB-KW"/>
</dbReference>
<dbReference type="InterPro" id="IPR036866">
    <property type="entry name" value="RibonucZ/Hydroxyglut_hydro"/>
</dbReference>
<organism evidence="2 3">
    <name type="scientific">Guptibacillus hwajinpoensis</name>
    <dbReference type="NCBI Taxonomy" id="208199"/>
    <lineage>
        <taxon>Bacteria</taxon>
        <taxon>Bacillati</taxon>
        <taxon>Bacillota</taxon>
        <taxon>Bacilli</taxon>
        <taxon>Bacillales</taxon>
        <taxon>Guptibacillaceae</taxon>
        <taxon>Guptibacillus</taxon>
    </lineage>
</organism>